<accession>A0ABP3R0M6</accession>
<dbReference type="InterPro" id="IPR001967">
    <property type="entry name" value="Peptidase_S11_N"/>
</dbReference>
<feature type="compositionally biased region" description="Low complexity" evidence="8">
    <location>
        <begin position="91"/>
        <end position="127"/>
    </location>
</feature>
<keyword evidence="4" id="KW-0133">Cell shape</keyword>
<evidence type="ECO:0000256" key="4">
    <source>
        <dbReference type="ARBA" id="ARBA00022960"/>
    </source>
</evidence>
<keyword evidence="9" id="KW-0812">Transmembrane</keyword>
<keyword evidence="12" id="KW-1185">Reference proteome</keyword>
<dbReference type="Pfam" id="PF00768">
    <property type="entry name" value="Peptidase_S11"/>
    <property type="match status" value="1"/>
</dbReference>
<keyword evidence="2" id="KW-0732">Signal</keyword>
<proteinExistence type="inferred from homology"/>
<gene>
    <name evidence="11" type="ORF">GCM10010394_29480</name>
</gene>
<protein>
    <recommendedName>
        <fullName evidence="10">Peptidase S11 D-alanyl-D-alanine carboxypeptidase A N-terminal domain-containing protein</fullName>
    </recommendedName>
</protein>
<evidence type="ECO:0000313" key="11">
    <source>
        <dbReference type="EMBL" id="GAA0598007.1"/>
    </source>
</evidence>
<dbReference type="Gene3D" id="3.40.710.10">
    <property type="entry name" value="DD-peptidase/beta-lactamase superfamily"/>
    <property type="match status" value="1"/>
</dbReference>
<dbReference type="PRINTS" id="PR00725">
    <property type="entry name" value="DADACBPTASE1"/>
</dbReference>
<keyword evidence="3" id="KW-0378">Hydrolase</keyword>
<comment type="caution">
    <text evidence="11">The sequence shown here is derived from an EMBL/GenBank/DDBJ whole genome shotgun (WGS) entry which is preliminary data.</text>
</comment>
<evidence type="ECO:0000256" key="8">
    <source>
        <dbReference type="SAM" id="MobiDB-lite"/>
    </source>
</evidence>
<comment type="similarity">
    <text evidence="1 7">Belongs to the peptidase S11 family.</text>
</comment>
<dbReference type="Proteomes" id="UP001500668">
    <property type="component" value="Unassembled WGS sequence"/>
</dbReference>
<evidence type="ECO:0000259" key="10">
    <source>
        <dbReference type="Pfam" id="PF00768"/>
    </source>
</evidence>
<keyword evidence="6" id="KW-0961">Cell wall biogenesis/degradation</keyword>
<keyword evidence="5" id="KW-0573">Peptidoglycan synthesis</keyword>
<dbReference type="PANTHER" id="PTHR21581:SF33">
    <property type="entry name" value="D-ALANYL-D-ALANINE CARBOXYPEPTIDASE DACB"/>
    <property type="match status" value="1"/>
</dbReference>
<feature type="region of interest" description="Disordered" evidence="8">
    <location>
        <begin position="1"/>
        <end position="211"/>
    </location>
</feature>
<dbReference type="InterPro" id="IPR018044">
    <property type="entry name" value="Peptidase_S11"/>
</dbReference>
<evidence type="ECO:0000256" key="6">
    <source>
        <dbReference type="ARBA" id="ARBA00023316"/>
    </source>
</evidence>
<evidence type="ECO:0000256" key="5">
    <source>
        <dbReference type="ARBA" id="ARBA00022984"/>
    </source>
</evidence>
<evidence type="ECO:0000256" key="3">
    <source>
        <dbReference type="ARBA" id="ARBA00022801"/>
    </source>
</evidence>
<keyword evidence="9" id="KW-1133">Transmembrane helix</keyword>
<evidence type="ECO:0000313" key="12">
    <source>
        <dbReference type="Proteomes" id="UP001500668"/>
    </source>
</evidence>
<reference evidence="12" key="1">
    <citation type="journal article" date="2019" name="Int. J. Syst. Evol. Microbiol.">
        <title>The Global Catalogue of Microorganisms (GCM) 10K type strain sequencing project: providing services to taxonomists for standard genome sequencing and annotation.</title>
        <authorList>
            <consortium name="The Broad Institute Genomics Platform"/>
            <consortium name="The Broad Institute Genome Sequencing Center for Infectious Disease"/>
            <person name="Wu L."/>
            <person name="Ma J."/>
        </authorList>
    </citation>
    <scope>NUCLEOTIDE SEQUENCE [LARGE SCALE GENOMIC DNA]</scope>
    <source>
        <strain evidence="12">JCM 5067</strain>
    </source>
</reference>
<dbReference type="SUPFAM" id="SSF56601">
    <property type="entry name" value="beta-lactamase/transpeptidase-like"/>
    <property type="match status" value="1"/>
</dbReference>
<feature type="compositionally biased region" description="Low complexity" evidence="8">
    <location>
        <begin position="24"/>
        <end position="35"/>
    </location>
</feature>
<dbReference type="PANTHER" id="PTHR21581">
    <property type="entry name" value="D-ALANYL-D-ALANINE CARBOXYPEPTIDASE"/>
    <property type="match status" value="1"/>
</dbReference>
<name>A0ABP3R0M6_9ACTN</name>
<evidence type="ECO:0000256" key="2">
    <source>
        <dbReference type="ARBA" id="ARBA00022729"/>
    </source>
</evidence>
<feature type="compositionally biased region" description="Basic and acidic residues" evidence="8">
    <location>
        <begin position="9"/>
        <end position="23"/>
    </location>
</feature>
<dbReference type="InterPro" id="IPR012338">
    <property type="entry name" value="Beta-lactam/transpept-like"/>
</dbReference>
<dbReference type="EMBL" id="BAAACA010000014">
    <property type="protein sequence ID" value="GAA0598007.1"/>
    <property type="molecule type" value="Genomic_DNA"/>
</dbReference>
<evidence type="ECO:0000256" key="9">
    <source>
        <dbReference type="SAM" id="Phobius"/>
    </source>
</evidence>
<dbReference type="RefSeq" id="WP_344074013.1">
    <property type="nucleotide sequence ID" value="NZ_BAAACA010000014.1"/>
</dbReference>
<sequence length="626" mass="64111">MAGQSPDEGNERKTDVVEEERGAAEAGASRGGASRTDVAEPGAARTDVAQAGAARTDVAQADVAEPDTEHASAAEPGTGQDGAPDRRPEAADAAEPGAAAPGAPGASRGAGPAPASEPESAAEPAPESESESERTSEFVALKPLDPPVVNKPSRPVAAGPASRPASGPASGARDGAAPTPAPDAAPTAPAPLPPLDLLAELTNTPKPPETRARTLTRRFKIWMPVVLLLALVFVVVQAVRPLPAPSLKLGADTSSYTFDGRFSLPWPAKGQGAVQVQGSGSIGTFGEQRPVPTASVAKVMTAYVVLKGHPLKKDEAGPTIEVDEKAVREGQSKDESRIEGLTAGARFSQQDMLKMLMIPSGNNIARLLARWDTGSTDESAFVAKMNEAAKALGMKDTTYTDPSGLDPRTVSTAVDQLRLAEAVMRFDAFRPIVALPNATIKGLPQPINNNNDDLLLAGLSIKGIKTGSNTAAGGALMWAAYKTVGDLTPLVLGTMLDQHVDGPDPSGGNSLKLVKENSKKVVAAVRDALTAAVTVKKGQVVGYVDDGLGGRTPLVATADLKAIGVPGQRLPLRITGAGESVPHSGKAGAVLATLTVGTGSDAPKVPVALQKDLREPSFGAKLTRLG</sequence>
<evidence type="ECO:0000256" key="7">
    <source>
        <dbReference type="RuleBase" id="RU004016"/>
    </source>
</evidence>
<feature type="transmembrane region" description="Helical" evidence="9">
    <location>
        <begin position="221"/>
        <end position="239"/>
    </location>
</feature>
<feature type="compositionally biased region" description="Low complexity" evidence="8">
    <location>
        <begin position="152"/>
        <end position="178"/>
    </location>
</feature>
<evidence type="ECO:0000256" key="1">
    <source>
        <dbReference type="ARBA" id="ARBA00007164"/>
    </source>
</evidence>
<feature type="domain" description="Peptidase S11 D-alanyl-D-alanine carboxypeptidase A N-terminal" evidence="10">
    <location>
        <begin position="288"/>
        <end position="493"/>
    </location>
</feature>
<keyword evidence="9" id="KW-0472">Membrane</keyword>
<feature type="compositionally biased region" description="Pro residues" evidence="8">
    <location>
        <begin position="179"/>
        <end position="194"/>
    </location>
</feature>
<organism evidence="11 12">
    <name type="scientific">Streptomyces crystallinus</name>
    <dbReference type="NCBI Taxonomy" id="68191"/>
    <lineage>
        <taxon>Bacteria</taxon>
        <taxon>Bacillati</taxon>
        <taxon>Actinomycetota</taxon>
        <taxon>Actinomycetes</taxon>
        <taxon>Kitasatosporales</taxon>
        <taxon>Streptomycetaceae</taxon>
        <taxon>Streptomyces</taxon>
    </lineage>
</organism>